<dbReference type="EMBL" id="HG994363">
    <property type="protein sequence ID" value="CAF2043694.1"/>
    <property type="molecule type" value="Genomic_DNA"/>
</dbReference>
<dbReference type="AlphaFoldDB" id="A0A816P4C9"/>
<sequence length="47" mass="5420">MSTTGRERHSVLWIFKGRRECTRHHVMCGALPAAGPYLRLSHFQVLI</sequence>
<gene>
    <name evidence="1" type="ORF">DARMORV10_A09P31550.1</name>
</gene>
<protein>
    <submittedName>
        <fullName evidence="1">(rape) hypothetical protein</fullName>
    </submittedName>
</protein>
<reference evidence="1" key="1">
    <citation type="submission" date="2021-01" db="EMBL/GenBank/DDBJ databases">
        <authorList>
            <consortium name="Genoscope - CEA"/>
            <person name="William W."/>
        </authorList>
    </citation>
    <scope>NUCLEOTIDE SEQUENCE</scope>
</reference>
<proteinExistence type="predicted"/>
<accession>A0A816P4C9</accession>
<dbReference type="Proteomes" id="UP001295469">
    <property type="component" value="Chromosome A09"/>
</dbReference>
<organism evidence="1">
    <name type="scientific">Brassica napus</name>
    <name type="common">Rape</name>
    <dbReference type="NCBI Taxonomy" id="3708"/>
    <lineage>
        <taxon>Eukaryota</taxon>
        <taxon>Viridiplantae</taxon>
        <taxon>Streptophyta</taxon>
        <taxon>Embryophyta</taxon>
        <taxon>Tracheophyta</taxon>
        <taxon>Spermatophyta</taxon>
        <taxon>Magnoliopsida</taxon>
        <taxon>eudicotyledons</taxon>
        <taxon>Gunneridae</taxon>
        <taxon>Pentapetalae</taxon>
        <taxon>rosids</taxon>
        <taxon>malvids</taxon>
        <taxon>Brassicales</taxon>
        <taxon>Brassicaceae</taxon>
        <taxon>Brassiceae</taxon>
        <taxon>Brassica</taxon>
    </lineage>
</organism>
<name>A0A816P4C9_BRANA</name>
<evidence type="ECO:0000313" key="1">
    <source>
        <dbReference type="EMBL" id="CAF2043694.1"/>
    </source>
</evidence>